<evidence type="ECO:0000256" key="2">
    <source>
        <dbReference type="ARBA" id="ARBA00009937"/>
    </source>
</evidence>
<evidence type="ECO:0000256" key="3">
    <source>
        <dbReference type="ARBA" id="ARBA00023242"/>
    </source>
</evidence>
<evidence type="ECO:0000256" key="1">
    <source>
        <dbReference type="ARBA" id="ARBA00004123"/>
    </source>
</evidence>
<protein>
    <submittedName>
        <fullName evidence="5">Uncharacterized protein</fullName>
    </submittedName>
</protein>
<gene>
    <name evidence="5" type="ORF">Din_047543</name>
</gene>
<dbReference type="PANTHER" id="PTHR33669:SF14">
    <property type="entry name" value="NRR REPRESSOR HOMOLOG 3"/>
    <property type="match status" value="1"/>
</dbReference>
<reference evidence="5" key="1">
    <citation type="submission" date="2019-08" db="EMBL/GenBank/DDBJ databases">
        <title>Reference gene set and small RNA set construction with multiple tissues from Davidia involucrata Baill.</title>
        <authorList>
            <person name="Yang H."/>
            <person name="Zhou C."/>
            <person name="Li G."/>
            <person name="Wang J."/>
            <person name="Gao P."/>
            <person name="Wang M."/>
            <person name="Wang R."/>
            <person name="Zhao Y."/>
        </authorList>
    </citation>
    <scope>NUCLEOTIDE SEQUENCE</scope>
    <source>
        <tissue evidence="5">Mixed with DoveR01_LX</tissue>
    </source>
</reference>
<dbReference type="GO" id="GO:0010112">
    <property type="term" value="P:regulation of systemic acquired resistance"/>
    <property type="evidence" value="ECO:0007669"/>
    <property type="project" value="InterPro"/>
</dbReference>
<dbReference type="PANTHER" id="PTHR33669">
    <property type="entry name" value="PROTEIN NEGATIVE REGULATOR OF RESISTANCE"/>
    <property type="match status" value="1"/>
</dbReference>
<accession>A0A5B7CA90</accession>
<dbReference type="AlphaFoldDB" id="A0A5B7CA90"/>
<dbReference type="EMBL" id="GHES01047543">
    <property type="protein sequence ID" value="MPA78102.1"/>
    <property type="molecule type" value="Transcribed_RNA"/>
</dbReference>
<organism evidence="5">
    <name type="scientific">Davidia involucrata</name>
    <name type="common">Dove tree</name>
    <dbReference type="NCBI Taxonomy" id="16924"/>
    <lineage>
        <taxon>Eukaryota</taxon>
        <taxon>Viridiplantae</taxon>
        <taxon>Streptophyta</taxon>
        <taxon>Embryophyta</taxon>
        <taxon>Tracheophyta</taxon>
        <taxon>Spermatophyta</taxon>
        <taxon>Magnoliopsida</taxon>
        <taxon>eudicotyledons</taxon>
        <taxon>Gunneridae</taxon>
        <taxon>Pentapetalae</taxon>
        <taxon>asterids</taxon>
        <taxon>Cornales</taxon>
        <taxon>Nyssaceae</taxon>
        <taxon>Davidia</taxon>
    </lineage>
</organism>
<feature type="region of interest" description="Disordered" evidence="4">
    <location>
        <begin position="46"/>
        <end position="83"/>
    </location>
</feature>
<dbReference type="GO" id="GO:0005634">
    <property type="term" value="C:nucleus"/>
    <property type="evidence" value="ECO:0007669"/>
    <property type="project" value="UniProtKB-SubCell"/>
</dbReference>
<evidence type="ECO:0000256" key="4">
    <source>
        <dbReference type="SAM" id="MobiDB-lite"/>
    </source>
</evidence>
<evidence type="ECO:0000313" key="5">
    <source>
        <dbReference type="EMBL" id="MPA78102.1"/>
    </source>
</evidence>
<comment type="similarity">
    <text evidence="2">Belongs to the NPR1-interactor family.</text>
</comment>
<sequence>MDPQSGSGSKKRKVVCHDDEDEDDDNEKMEKFFALIRSIREARDIIINGSDHDQPKKQKRNNNIKVVDQEELIDQEKPKSSVWNPSFQREDFAEDHLQLPNPSMATLLAASSSQIEQGISDHQNEEINNKQGLDLKLSL</sequence>
<proteinExistence type="inferred from homology"/>
<dbReference type="Pfam" id="PF15699">
    <property type="entry name" value="NPR1_interact"/>
    <property type="match status" value="1"/>
</dbReference>
<feature type="compositionally biased region" description="Basic and acidic residues" evidence="4">
    <location>
        <begin position="46"/>
        <end position="56"/>
    </location>
</feature>
<dbReference type="InterPro" id="IPR031425">
    <property type="entry name" value="NPR1/NH1-interacting"/>
</dbReference>
<feature type="region of interest" description="Disordered" evidence="4">
    <location>
        <begin position="1"/>
        <end position="28"/>
    </location>
</feature>
<name>A0A5B7CA90_DAVIN</name>
<comment type="subcellular location">
    <subcellularLocation>
        <location evidence="1">Nucleus</location>
    </subcellularLocation>
</comment>
<feature type="compositionally biased region" description="Acidic residues" evidence="4">
    <location>
        <begin position="18"/>
        <end position="27"/>
    </location>
</feature>
<keyword evidence="3" id="KW-0539">Nucleus</keyword>